<reference evidence="1 2" key="1">
    <citation type="submission" date="2022-10" db="EMBL/GenBank/DDBJ databases">
        <title>Luteolibacter flavescens strain MCCC 1K03193, whole genome shotgun sequencing project.</title>
        <authorList>
            <person name="Zhao G."/>
            <person name="Shen L."/>
        </authorList>
    </citation>
    <scope>NUCLEOTIDE SEQUENCE [LARGE SCALE GENOMIC DNA]</scope>
    <source>
        <strain evidence="1 2">MCCC 1K03193</strain>
    </source>
</reference>
<dbReference type="Pfam" id="PF14255">
    <property type="entry name" value="Zn_ribbon_21"/>
    <property type="match status" value="1"/>
</dbReference>
<evidence type="ECO:0000313" key="2">
    <source>
        <dbReference type="Proteomes" id="UP001207930"/>
    </source>
</evidence>
<dbReference type="RefSeq" id="WP_264501857.1">
    <property type="nucleotide sequence ID" value="NZ_JAPDDS010000007.1"/>
</dbReference>
<evidence type="ECO:0000313" key="1">
    <source>
        <dbReference type="EMBL" id="MCW1885900.1"/>
    </source>
</evidence>
<dbReference type="Proteomes" id="UP001207930">
    <property type="component" value="Unassembled WGS sequence"/>
</dbReference>
<sequence length="56" mass="6198">METALVQCPTCFETFEVVVPPPEELPAEMDYDCEICCRPMVLVIDESGAYARGLGE</sequence>
<gene>
    <name evidence="1" type="ORF">OKA04_14265</name>
</gene>
<dbReference type="InterPro" id="IPR025990">
    <property type="entry name" value="zinc_ribbon_bacterial"/>
</dbReference>
<organism evidence="1 2">
    <name type="scientific">Luteolibacter flavescens</name>
    <dbReference type="NCBI Taxonomy" id="1859460"/>
    <lineage>
        <taxon>Bacteria</taxon>
        <taxon>Pseudomonadati</taxon>
        <taxon>Verrucomicrobiota</taxon>
        <taxon>Verrucomicrobiia</taxon>
        <taxon>Verrucomicrobiales</taxon>
        <taxon>Verrucomicrobiaceae</taxon>
        <taxon>Luteolibacter</taxon>
    </lineage>
</organism>
<name>A0ABT3FQP0_9BACT</name>
<proteinExistence type="predicted"/>
<dbReference type="EMBL" id="JAPDDS010000007">
    <property type="protein sequence ID" value="MCW1885900.1"/>
    <property type="molecule type" value="Genomic_DNA"/>
</dbReference>
<protein>
    <submittedName>
        <fullName evidence="1">CPXCG motif-containing cysteine-rich protein</fullName>
    </submittedName>
</protein>
<keyword evidence="2" id="KW-1185">Reference proteome</keyword>
<comment type="caution">
    <text evidence="1">The sequence shown here is derived from an EMBL/GenBank/DDBJ whole genome shotgun (WGS) entry which is preliminary data.</text>
</comment>
<accession>A0ABT3FQP0</accession>